<evidence type="ECO:0000256" key="7">
    <source>
        <dbReference type="ARBA" id="ARBA00023136"/>
    </source>
</evidence>
<feature type="transmembrane region" description="Helical" evidence="9">
    <location>
        <begin position="302"/>
        <end position="326"/>
    </location>
</feature>
<dbReference type="GO" id="GO:0005921">
    <property type="term" value="C:gap junction"/>
    <property type="evidence" value="ECO:0007669"/>
    <property type="project" value="UniProtKB-UniRule"/>
</dbReference>
<evidence type="ECO:0000256" key="6">
    <source>
        <dbReference type="ARBA" id="ARBA00023065"/>
    </source>
</evidence>
<feature type="transmembrane region" description="Helical" evidence="9">
    <location>
        <begin position="104"/>
        <end position="123"/>
    </location>
</feature>
<name>A0A815EQX2_9BILA</name>
<feature type="transmembrane region" description="Helical" evidence="9">
    <location>
        <begin position="36"/>
        <end position="57"/>
    </location>
</feature>
<dbReference type="EMBL" id="CAJNOM010000486">
    <property type="protein sequence ID" value="CAF1464788.1"/>
    <property type="molecule type" value="Genomic_DNA"/>
</dbReference>
<keyword evidence="12" id="KW-1185">Reference proteome</keyword>
<keyword evidence="8 9" id="KW-0407">Ion channel</keyword>
<organism evidence="10 13">
    <name type="scientific">Adineta steineri</name>
    <dbReference type="NCBI Taxonomy" id="433720"/>
    <lineage>
        <taxon>Eukaryota</taxon>
        <taxon>Metazoa</taxon>
        <taxon>Spiralia</taxon>
        <taxon>Gnathifera</taxon>
        <taxon>Rotifera</taxon>
        <taxon>Eurotatoria</taxon>
        <taxon>Bdelloidea</taxon>
        <taxon>Adinetida</taxon>
        <taxon>Adinetidae</taxon>
        <taxon>Adineta</taxon>
    </lineage>
</organism>
<evidence type="ECO:0000313" key="12">
    <source>
        <dbReference type="Proteomes" id="UP000663832"/>
    </source>
</evidence>
<dbReference type="InterPro" id="IPR000990">
    <property type="entry name" value="Innexin"/>
</dbReference>
<dbReference type="PRINTS" id="PR01262">
    <property type="entry name" value="INNEXIN"/>
</dbReference>
<keyword evidence="6 9" id="KW-0406">Ion transport</keyword>
<evidence type="ECO:0000256" key="5">
    <source>
        <dbReference type="ARBA" id="ARBA00022989"/>
    </source>
</evidence>
<sequence length="441" mass="52258">MADVVHRINELTHTRLSWFGCSDDDACNRLNHRHTVLMLLIFSAILTSRLFISDLIICWTPGEFTGNFVSYTRHYCYVTNTYYISVNETIPTLSNSHIRRKRSIYYYQWLPILLAFQSLLFLIPRLIWSSFSSRCGINLQHCLSPQFDYRTSRYKVHHITTMLHLLSRAKHHDYDRMTSTNTSNHTSFTANMHLLKTFCIPFIFLNENPFHGYYLANLFLIVKILFLINSLLQLVFLNTLLTKNSIFYGLEVLENFYHGEYIVGSRIFPISVYCDFNIIKIGQPTLYTVQCLLPMNVFNEKIFTIIWFWLVFLTITNLKSVLLTILRSNFQQFNYSYVANYLDLYSKRERFKRHILVKRFVFDYLSADGILILRLISENISDLLTSEVINELWNEYKKISNLSPANREKYQRLRLTSPQTTDMITTTTTTTRNMHYRPMFK</sequence>
<keyword evidence="7 9" id="KW-0472">Membrane</keyword>
<evidence type="ECO:0000256" key="2">
    <source>
        <dbReference type="ARBA" id="ARBA00022448"/>
    </source>
</evidence>
<evidence type="ECO:0000256" key="8">
    <source>
        <dbReference type="ARBA" id="ARBA00023303"/>
    </source>
</evidence>
<evidence type="ECO:0000313" key="11">
    <source>
        <dbReference type="EMBL" id="CAF1464788.1"/>
    </source>
</evidence>
<dbReference type="Pfam" id="PF00876">
    <property type="entry name" value="Innexin"/>
    <property type="match status" value="1"/>
</dbReference>
<keyword evidence="4 9" id="KW-0812">Transmembrane</keyword>
<proteinExistence type="inferred from homology"/>
<evidence type="ECO:0000256" key="4">
    <source>
        <dbReference type="ARBA" id="ARBA00022692"/>
    </source>
</evidence>
<dbReference type="PROSITE" id="PS51013">
    <property type="entry name" value="PANNEXIN"/>
    <property type="match status" value="1"/>
</dbReference>
<accession>A0A815EQX2</accession>
<evidence type="ECO:0000313" key="13">
    <source>
        <dbReference type="Proteomes" id="UP000663877"/>
    </source>
</evidence>
<protein>
    <recommendedName>
        <fullName evidence="9">Innexin</fullName>
    </recommendedName>
</protein>
<dbReference type="OrthoDB" id="10007222at2759"/>
<comment type="caution">
    <text evidence="10">The sequence shown here is derived from an EMBL/GenBank/DDBJ whole genome shotgun (WGS) entry which is preliminary data.</text>
</comment>
<dbReference type="GO" id="GO:0005886">
    <property type="term" value="C:plasma membrane"/>
    <property type="evidence" value="ECO:0007669"/>
    <property type="project" value="UniProtKB-SubCell"/>
</dbReference>
<dbReference type="Proteomes" id="UP000663832">
    <property type="component" value="Unassembled WGS sequence"/>
</dbReference>
<dbReference type="Proteomes" id="UP000663877">
    <property type="component" value="Unassembled WGS sequence"/>
</dbReference>
<dbReference type="PANTHER" id="PTHR11893">
    <property type="entry name" value="INNEXIN"/>
    <property type="match status" value="1"/>
</dbReference>
<comment type="subcellular location">
    <subcellularLocation>
        <location evidence="1 9">Cell membrane</location>
        <topology evidence="1 9">Multi-pass membrane protein</topology>
    </subcellularLocation>
</comment>
<comment type="function">
    <text evidence="9">Structural component of the gap junctions.</text>
</comment>
<comment type="similarity">
    <text evidence="9">Belongs to the pannexin family.</text>
</comment>
<dbReference type="PANTHER" id="PTHR11893:SF36">
    <property type="entry name" value="INNEXIN-5"/>
    <property type="match status" value="1"/>
</dbReference>
<dbReference type="AlphaFoldDB" id="A0A815EQX2"/>
<dbReference type="GO" id="GO:0034220">
    <property type="term" value="P:monoatomic ion transmembrane transport"/>
    <property type="evidence" value="ECO:0007669"/>
    <property type="project" value="UniProtKB-KW"/>
</dbReference>
<keyword evidence="2 9" id="KW-0813">Transport</keyword>
<keyword evidence="3" id="KW-1003">Cell membrane</keyword>
<feature type="transmembrane region" description="Helical" evidence="9">
    <location>
        <begin position="214"/>
        <end position="236"/>
    </location>
</feature>
<dbReference type="EMBL" id="CAJNOI010000620">
    <property type="protein sequence ID" value="CAF1318674.1"/>
    <property type="molecule type" value="Genomic_DNA"/>
</dbReference>
<reference evidence="10" key="1">
    <citation type="submission" date="2021-02" db="EMBL/GenBank/DDBJ databases">
        <authorList>
            <person name="Nowell W R."/>
        </authorList>
    </citation>
    <scope>NUCLEOTIDE SEQUENCE</scope>
</reference>
<keyword evidence="5 9" id="KW-1133">Transmembrane helix</keyword>
<evidence type="ECO:0000313" key="10">
    <source>
        <dbReference type="EMBL" id="CAF1318674.1"/>
    </source>
</evidence>
<evidence type="ECO:0000256" key="9">
    <source>
        <dbReference type="RuleBase" id="RU010713"/>
    </source>
</evidence>
<evidence type="ECO:0000256" key="1">
    <source>
        <dbReference type="ARBA" id="ARBA00004651"/>
    </source>
</evidence>
<gene>
    <name evidence="9" type="primary">inx</name>
    <name evidence="10" type="ORF">BJG266_LOCUS33223</name>
    <name evidence="11" type="ORF">QVE165_LOCUS41178</name>
</gene>
<evidence type="ECO:0000256" key="3">
    <source>
        <dbReference type="ARBA" id="ARBA00022475"/>
    </source>
</evidence>